<evidence type="ECO:0000313" key="2">
    <source>
        <dbReference type="Proteomes" id="UP000289340"/>
    </source>
</evidence>
<keyword evidence="2" id="KW-1185">Reference proteome</keyword>
<protein>
    <submittedName>
        <fullName evidence="1">Uncharacterized protein</fullName>
    </submittedName>
</protein>
<accession>A0A445J8P3</accession>
<dbReference type="InterPro" id="IPR052164">
    <property type="entry name" value="Anthracycline_SecMetBiosynth"/>
</dbReference>
<dbReference type="AlphaFoldDB" id="A0A445J8P3"/>
<dbReference type="Proteomes" id="UP000289340">
    <property type="component" value="Chromosome 8"/>
</dbReference>
<dbReference type="PANTHER" id="PTHR33993">
    <property type="entry name" value="GLYOXALASE-RELATED"/>
    <property type="match status" value="1"/>
</dbReference>
<dbReference type="SMR" id="A0A445J8P3"/>
<gene>
    <name evidence="1" type="ORF">D0Y65_019362</name>
</gene>
<proteinExistence type="predicted"/>
<evidence type="ECO:0000313" key="1">
    <source>
        <dbReference type="EMBL" id="RZB94833.1"/>
    </source>
</evidence>
<organism evidence="1 2">
    <name type="scientific">Glycine soja</name>
    <name type="common">Wild soybean</name>
    <dbReference type="NCBI Taxonomy" id="3848"/>
    <lineage>
        <taxon>Eukaryota</taxon>
        <taxon>Viridiplantae</taxon>
        <taxon>Streptophyta</taxon>
        <taxon>Embryophyta</taxon>
        <taxon>Tracheophyta</taxon>
        <taxon>Spermatophyta</taxon>
        <taxon>Magnoliopsida</taxon>
        <taxon>eudicotyledons</taxon>
        <taxon>Gunneridae</taxon>
        <taxon>Pentapetalae</taxon>
        <taxon>rosids</taxon>
        <taxon>fabids</taxon>
        <taxon>Fabales</taxon>
        <taxon>Fabaceae</taxon>
        <taxon>Papilionoideae</taxon>
        <taxon>50 kb inversion clade</taxon>
        <taxon>NPAAA clade</taxon>
        <taxon>indigoferoid/millettioid clade</taxon>
        <taxon>Phaseoleae</taxon>
        <taxon>Glycine</taxon>
        <taxon>Glycine subgen. Soja</taxon>
    </lineage>
</organism>
<comment type="caution">
    <text evidence="1">The sequence shown here is derived from an EMBL/GenBank/DDBJ whole genome shotgun (WGS) entry which is preliminary data.</text>
</comment>
<sequence>MAASLRRILQLHKASRFYSEGLGLNTNVCTLRWAELQSGPLKLALMQCPKYISFSFPRMPSIYLIICQFVTYQH</sequence>
<dbReference type="EMBL" id="QZWG01000008">
    <property type="protein sequence ID" value="RZB94833.1"/>
    <property type="molecule type" value="Genomic_DNA"/>
</dbReference>
<reference evidence="1 2" key="1">
    <citation type="submission" date="2018-09" db="EMBL/GenBank/DDBJ databases">
        <title>A high-quality reference genome of wild soybean provides a powerful tool to mine soybean genomes.</title>
        <authorList>
            <person name="Xie M."/>
            <person name="Chung C.Y.L."/>
            <person name="Li M.-W."/>
            <person name="Wong F.-L."/>
            <person name="Chan T.-F."/>
            <person name="Lam H.-M."/>
        </authorList>
    </citation>
    <scope>NUCLEOTIDE SEQUENCE [LARGE SCALE GENOMIC DNA]</scope>
    <source>
        <strain evidence="2">cv. W05</strain>
        <tissue evidence="1">Hypocotyl of etiolated seedlings</tissue>
    </source>
</reference>
<name>A0A445J8P3_GLYSO</name>
<dbReference type="PANTHER" id="PTHR33993:SF14">
    <property type="entry name" value="GB|AAF24581.1"/>
    <property type="match status" value="1"/>
</dbReference>